<comment type="caution">
    <text evidence="1">The sequence shown here is derived from an EMBL/GenBank/DDBJ whole genome shotgun (WGS) entry which is preliminary data.</text>
</comment>
<name>A0A8J7MFD0_9BACT</name>
<dbReference type="EMBL" id="JAENIM010000041">
    <property type="protein sequence ID" value="MBK1791701.1"/>
    <property type="molecule type" value="Genomic_DNA"/>
</dbReference>
<evidence type="ECO:0000313" key="1">
    <source>
        <dbReference type="EMBL" id="MBK1791701.1"/>
    </source>
</evidence>
<protein>
    <submittedName>
        <fullName evidence="1">Uncharacterized protein</fullName>
    </submittedName>
</protein>
<evidence type="ECO:0000313" key="2">
    <source>
        <dbReference type="Proteomes" id="UP000624703"/>
    </source>
</evidence>
<accession>A0A8J7MFD0</accession>
<keyword evidence="2" id="KW-1185">Reference proteome</keyword>
<organism evidence="1 2">
    <name type="scientific">Persicirhabdus sediminis</name>
    <dbReference type="NCBI Taxonomy" id="454144"/>
    <lineage>
        <taxon>Bacteria</taxon>
        <taxon>Pseudomonadati</taxon>
        <taxon>Verrucomicrobiota</taxon>
        <taxon>Verrucomicrobiia</taxon>
        <taxon>Verrucomicrobiales</taxon>
        <taxon>Verrucomicrobiaceae</taxon>
        <taxon>Persicirhabdus</taxon>
    </lineage>
</organism>
<dbReference type="Proteomes" id="UP000624703">
    <property type="component" value="Unassembled WGS sequence"/>
</dbReference>
<dbReference type="RefSeq" id="WP_200311720.1">
    <property type="nucleotide sequence ID" value="NZ_JAENIM010000041.1"/>
</dbReference>
<gene>
    <name evidence="1" type="ORF">JIN82_11110</name>
</gene>
<dbReference type="AlphaFoldDB" id="A0A8J7MFD0"/>
<reference evidence="1" key="1">
    <citation type="submission" date="2021-01" db="EMBL/GenBank/DDBJ databases">
        <title>Modified the classification status of verrucomicrobia.</title>
        <authorList>
            <person name="Feng X."/>
        </authorList>
    </citation>
    <scope>NUCLEOTIDE SEQUENCE</scope>
    <source>
        <strain evidence="1">_KCTC 22039</strain>
    </source>
</reference>
<sequence length="174" mass="19886">MQNYHSAFLASEIIQLKDVASLQAIRHRYTSHSPLSLDTIMTENMSKYAGMRLQISALSFYHMGFVLYELQEIGGDIINGLWPEDALQDQELARAGEHEFFQLAENRYVAQASSDGELAEIRDRAGRLCCALRMRDVASGIENIERVARLRCSISFARRYNFEDESLSDDRDKN</sequence>
<proteinExistence type="predicted"/>